<accession>K6ZD68</accession>
<name>K6ZD68_9ALTE</name>
<dbReference type="STRING" id="493475.GARC_4398"/>
<comment type="caution">
    <text evidence="2">The sequence shown here is derived from an EMBL/GenBank/DDBJ whole genome shotgun (WGS) entry which is preliminary data.</text>
</comment>
<dbReference type="EMBL" id="BAEO01000062">
    <property type="protein sequence ID" value="GAC21340.1"/>
    <property type="molecule type" value="Genomic_DNA"/>
</dbReference>
<dbReference type="eggNOG" id="COG5646">
    <property type="taxonomic scope" value="Bacteria"/>
</dbReference>
<evidence type="ECO:0000313" key="2">
    <source>
        <dbReference type="EMBL" id="GAC21340.1"/>
    </source>
</evidence>
<dbReference type="Pfam" id="PF08818">
    <property type="entry name" value="DUF1801"/>
    <property type="match status" value="1"/>
</dbReference>
<dbReference type="AlphaFoldDB" id="K6ZD68"/>
<dbReference type="InterPro" id="IPR014922">
    <property type="entry name" value="YdhG-like"/>
</dbReference>
<reference evidence="2 3" key="1">
    <citation type="journal article" date="2017" name="Antonie Van Leeuwenhoek">
        <title>Rhizobium rhizosphaerae sp. nov., a novel species isolated from rice rhizosphere.</title>
        <authorList>
            <person name="Zhao J.J."/>
            <person name="Zhang J."/>
            <person name="Zhang R.J."/>
            <person name="Zhang C.W."/>
            <person name="Yin H.Q."/>
            <person name="Zhang X.X."/>
        </authorList>
    </citation>
    <scope>NUCLEOTIDE SEQUENCE [LARGE SCALE GENOMIC DNA]</scope>
    <source>
        <strain evidence="2 3">BSs20135</strain>
    </source>
</reference>
<proteinExistence type="predicted"/>
<dbReference type="SUPFAM" id="SSF159888">
    <property type="entry name" value="YdhG-like"/>
    <property type="match status" value="1"/>
</dbReference>
<dbReference type="RefSeq" id="WP_007624177.1">
    <property type="nucleotide sequence ID" value="NZ_BAEO01000062.1"/>
</dbReference>
<keyword evidence="3" id="KW-1185">Reference proteome</keyword>
<feature type="domain" description="YdhG-like" evidence="1">
    <location>
        <begin position="20"/>
        <end position="125"/>
    </location>
</feature>
<dbReference type="Proteomes" id="UP000006327">
    <property type="component" value="Unassembled WGS sequence"/>
</dbReference>
<protein>
    <recommendedName>
        <fullName evidence="1">YdhG-like domain-containing protein</fullName>
    </recommendedName>
</protein>
<evidence type="ECO:0000259" key="1">
    <source>
        <dbReference type="Pfam" id="PF08818"/>
    </source>
</evidence>
<sequence>MDIQNSEIRQVFDNCQPKTKQALLTIRQWIFEIAKSTEQIGQIAECLKWGEPSYVTASPKSGTTLRLSQLKSNPEEFGLFVHCQTSLIEEFRQVYADFQYDKNRGVIFDSSKPLQTDAIKQFIFLALTYHCRKTE</sequence>
<dbReference type="OrthoDB" id="328972at2"/>
<gene>
    <name evidence="2" type="ORF">GARC_4398</name>
</gene>
<evidence type="ECO:0000313" key="3">
    <source>
        <dbReference type="Proteomes" id="UP000006327"/>
    </source>
</evidence>
<organism evidence="2 3">
    <name type="scientific">Paraglaciecola arctica BSs20135</name>
    <dbReference type="NCBI Taxonomy" id="493475"/>
    <lineage>
        <taxon>Bacteria</taxon>
        <taxon>Pseudomonadati</taxon>
        <taxon>Pseudomonadota</taxon>
        <taxon>Gammaproteobacteria</taxon>
        <taxon>Alteromonadales</taxon>
        <taxon>Alteromonadaceae</taxon>
        <taxon>Paraglaciecola</taxon>
    </lineage>
</organism>